<dbReference type="OrthoDB" id="31120at2157"/>
<dbReference type="AlphaFoldDB" id="A0A126QXR2"/>
<sequence>MVSVEDYEEQLAKAGEFHGEICGGIAIGTKLAMYGMELMGFELNKRHKNLIVFLEIDRCMSDAVQSVTKCSMGKRSLKQMYYGKFAVTFYNMETGEAIRVSDADANKQEEIRETRDEMIERFKRTPAEELFNTEKVRIDLKPSQMPGKPHTSVFCSVCGEKVTDGRHLNRGGKPVCVSCAEGAYYEIIDE</sequence>
<dbReference type="PANTHER" id="PTHR39418">
    <property type="entry name" value="DEHYDROGENASE-RELATED"/>
    <property type="match status" value="1"/>
</dbReference>
<dbReference type="GO" id="GO:0046983">
    <property type="term" value="F:protein dimerization activity"/>
    <property type="evidence" value="ECO:0007669"/>
    <property type="project" value="InterPro"/>
</dbReference>
<dbReference type="STRING" id="294671.YLM1_0022"/>
<evidence type="ECO:0000259" key="4">
    <source>
        <dbReference type="SMART" id="SM00994"/>
    </source>
</evidence>
<reference evidence="5 7" key="1">
    <citation type="journal article" date="2016" name="Genome Announc.">
        <title>Draft Genome Sequence of the Rumen Methanogen Methanobrevibacter olleyae YLM1.</title>
        <authorList>
            <person name="Kelly W.J."/>
            <person name="Li D."/>
            <person name="Lambie S.C."/>
            <person name="Cox F."/>
            <person name="Attwood G.T."/>
            <person name="Altermann E."/>
            <person name="Leahy S.C."/>
        </authorList>
    </citation>
    <scope>NUCLEOTIDE SEQUENCE [LARGE SCALE GENOMIC DNA]</scope>
    <source>
        <strain evidence="5 7">YLM1</strain>
    </source>
</reference>
<dbReference type="GO" id="GO:0008270">
    <property type="term" value="F:zinc ion binding"/>
    <property type="evidence" value="ECO:0007669"/>
    <property type="project" value="UniProtKB-KW"/>
</dbReference>
<feature type="domain" description="ATP-dependent Clp protease ATP-binding subunit ClpX zinc ribbon" evidence="4">
    <location>
        <begin position="152"/>
        <end position="190"/>
    </location>
</feature>
<dbReference type="InterPro" id="IPR003814">
    <property type="entry name" value="FmdEsu_dom"/>
</dbReference>
<dbReference type="Pfam" id="PF01258">
    <property type="entry name" value="zf-dskA_traR"/>
    <property type="match status" value="1"/>
</dbReference>
<dbReference type="PANTHER" id="PTHR39418:SF1">
    <property type="entry name" value="DEHYDROGENASE"/>
    <property type="match status" value="1"/>
</dbReference>
<keyword evidence="1" id="KW-0479">Metal-binding</keyword>
<name>A0A126QXR2_METOL</name>
<dbReference type="SMART" id="SM00994">
    <property type="entry name" value="zf-C4_ClpX"/>
    <property type="match status" value="1"/>
</dbReference>
<evidence type="ECO:0000313" key="6">
    <source>
        <dbReference type="EMBL" id="SFL27683.1"/>
    </source>
</evidence>
<evidence type="ECO:0000313" key="8">
    <source>
        <dbReference type="Proteomes" id="UP000183442"/>
    </source>
</evidence>
<dbReference type="Pfam" id="PF02663">
    <property type="entry name" value="FmdE"/>
    <property type="match status" value="1"/>
</dbReference>
<keyword evidence="3" id="KW-0862">Zinc</keyword>
<dbReference type="Proteomes" id="UP000183442">
    <property type="component" value="Unassembled WGS sequence"/>
</dbReference>
<dbReference type="InterPro" id="IPR010603">
    <property type="entry name" value="Znf_CppX_C4"/>
</dbReference>
<evidence type="ECO:0000313" key="7">
    <source>
        <dbReference type="Proteomes" id="UP000066376"/>
    </source>
</evidence>
<evidence type="ECO:0000313" key="5">
    <source>
        <dbReference type="EMBL" id="AMK14582.1"/>
    </source>
</evidence>
<protein>
    <submittedName>
        <fullName evidence="5 6">Formylmethanofuran dehydrogenase subunit E</fullName>
    </submittedName>
</protein>
<gene>
    <name evidence="6" type="ORF">SAMN02910297_00431</name>
    <name evidence="5" type="ORF">YLM1_0022</name>
</gene>
<reference evidence="6" key="4">
    <citation type="submission" date="2016-10" db="EMBL/GenBank/DDBJ databases">
        <authorList>
            <person name="de Groot N.N."/>
        </authorList>
    </citation>
    <scope>NUCLEOTIDE SEQUENCE [LARGE SCALE GENOMIC DNA]</scope>
    <source>
        <strain evidence="6">DSM 16632</strain>
    </source>
</reference>
<dbReference type="SUPFAM" id="SSF143555">
    <property type="entry name" value="FwdE-like"/>
    <property type="match status" value="1"/>
</dbReference>
<evidence type="ECO:0000256" key="3">
    <source>
        <dbReference type="ARBA" id="ARBA00022833"/>
    </source>
</evidence>
<dbReference type="EMBL" id="CP014265">
    <property type="protein sequence ID" value="AMK14582.1"/>
    <property type="molecule type" value="Genomic_DNA"/>
</dbReference>
<accession>A0A126QXR2</accession>
<keyword evidence="7" id="KW-1185">Reference proteome</keyword>
<evidence type="ECO:0000256" key="1">
    <source>
        <dbReference type="ARBA" id="ARBA00022723"/>
    </source>
</evidence>
<dbReference type="Gene3D" id="3.30.1330.130">
    <property type="match status" value="1"/>
</dbReference>
<dbReference type="KEGG" id="mol:YLM1_0022"/>
<dbReference type="RefSeq" id="WP_067145115.1">
    <property type="nucleotide sequence ID" value="NZ_CP014265.1"/>
</dbReference>
<proteinExistence type="predicted"/>
<dbReference type="PATRIC" id="fig|294671.3.peg.22"/>
<dbReference type="InterPro" id="IPR000962">
    <property type="entry name" value="Znf_DskA_TraR"/>
</dbReference>
<dbReference type="GeneID" id="28488319"/>
<reference evidence="8" key="3">
    <citation type="submission" date="2016-10" db="EMBL/GenBank/DDBJ databases">
        <authorList>
            <person name="Varghese N."/>
        </authorList>
    </citation>
    <scope>NUCLEOTIDE SEQUENCE [LARGE SCALE GENOMIC DNA]</scope>
    <source>
        <strain evidence="8">DSM 16632</strain>
    </source>
</reference>
<dbReference type="EMBL" id="FOTL01000004">
    <property type="protein sequence ID" value="SFL27683.1"/>
    <property type="molecule type" value="Genomic_DNA"/>
</dbReference>
<dbReference type="Proteomes" id="UP000066376">
    <property type="component" value="Chromosome"/>
</dbReference>
<organism evidence="5 7">
    <name type="scientific">Methanobrevibacter olleyae</name>
    <dbReference type="NCBI Taxonomy" id="294671"/>
    <lineage>
        <taxon>Archaea</taxon>
        <taxon>Methanobacteriati</taxon>
        <taxon>Methanobacteriota</taxon>
        <taxon>Methanomada group</taxon>
        <taxon>Methanobacteria</taxon>
        <taxon>Methanobacteriales</taxon>
        <taxon>Methanobacteriaceae</taxon>
        <taxon>Methanobrevibacter</taxon>
    </lineage>
</organism>
<dbReference type="InterPro" id="IPR053194">
    <property type="entry name" value="tRNA_methyltr_O"/>
</dbReference>
<reference evidence="7" key="2">
    <citation type="submission" date="2016-02" db="EMBL/GenBank/DDBJ databases">
        <title>The draft genome sequence of the rumen methanogen Methanobrevibacter olleyae YLM1.</title>
        <authorList>
            <consortium name="New Zealand Agricultural Greenhouse Gas Research Centre/Pastoral Greenhouse Gas Research Consortium"/>
            <person name="Kelly W.J."/>
            <person name="Li D."/>
            <person name="Lambie S.C."/>
            <person name="Attwood G.T."/>
            <person name="Altermann E."/>
            <person name="Leahy S.C."/>
        </authorList>
    </citation>
    <scope>NUCLEOTIDE SEQUENCE [LARGE SCALE GENOMIC DNA]</scope>
    <source>
        <strain evidence="7">YLM1</strain>
    </source>
</reference>
<keyword evidence="2" id="KW-0863">Zinc-finger</keyword>
<evidence type="ECO:0000256" key="2">
    <source>
        <dbReference type="ARBA" id="ARBA00022771"/>
    </source>
</evidence>